<gene>
    <name evidence="1" type="ORF">ABLG96_06115</name>
</gene>
<dbReference type="EMBL" id="CP159218">
    <property type="protein sequence ID" value="XCG64883.1"/>
    <property type="molecule type" value="Genomic_DNA"/>
</dbReference>
<dbReference type="RefSeq" id="WP_353650495.1">
    <property type="nucleotide sequence ID" value="NZ_CP159218.1"/>
</dbReference>
<organism evidence="1">
    <name type="scientific">Nakamurella sp. A5-74</name>
    <dbReference type="NCBI Taxonomy" id="3158264"/>
    <lineage>
        <taxon>Bacteria</taxon>
        <taxon>Bacillati</taxon>
        <taxon>Actinomycetota</taxon>
        <taxon>Actinomycetes</taxon>
        <taxon>Nakamurellales</taxon>
        <taxon>Nakamurellaceae</taxon>
        <taxon>Nakamurella</taxon>
    </lineage>
</organism>
<dbReference type="AlphaFoldDB" id="A0AAU8DTU9"/>
<protein>
    <submittedName>
        <fullName evidence="1">Uncharacterized protein</fullName>
    </submittedName>
</protein>
<accession>A0AAU8DTU9</accession>
<proteinExistence type="predicted"/>
<name>A0AAU8DTU9_9ACTN</name>
<reference evidence="1" key="1">
    <citation type="submission" date="2024-05" db="EMBL/GenBank/DDBJ databases">
        <authorList>
            <person name="Cai S.Y."/>
            <person name="Jin L.M."/>
            <person name="Li H.R."/>
        </authorList>
    </citation>
    <scope>NUCLEOTIDE SEQUENCE</scope>
    <source>
        <strain evidence="1">A5-74</strain>
    </source>
</reference>
<evidence type="ECO:0000313" key="1">
    <source>
        <dbReference type="EMBL" id="XCG64883.1"/>
    </source>
</evidence>
<sequence length="131" mass="13467">MTNPQQPKIGTTALVRGGSTAAAMLVPGKGKVSRFVRSAVVAGGYLASSQLGEKDRAEYRVLSFDEKDNVPAPVEKYGNLALGAASWVGIQALVAHAAALLPLPKIVKALGLGALVAGADQKMSDRAGRGR</sequence>